<organism evidence="1">
    <name type="scientific">Uncultured Desulfatiglans sp</name>
    <dbReference type="NCBI Taxonomy" id="1748965"/>
    <lineage>
        <taxon>Bacteria</taxon>
        <taxon>Pseudomonadati</taxon>
        <taxon>Thermodesulfobacteriota</taxon>
        <taxon>Desulfobacteria</taxon>
        <taxon>Desulfatiglandales</taxon>
        <taxon>Desulfatiglandaceae</taxon>
        <taxon>Desulfatiglans</taxon>
        <taxon>environmental samples</taxon>
    </lineage>
</organism>
<dbReference type="AlphaFoldDB" id="A0A653AGX4"/>
<accession>A0A653AGX4</accession>
<sequence length="82" mass="9028">MNPEMKIFLHTLRVLSPTPAGRALVSSHATRAQCHRFAMGPGLANIKEIKHLRGDDLVAAAQANVQIDAEIGQKDHFRMEAK</sequence>
<reference evidence="1" key="1">
    <citation type="submission" date="2018-07" db="EMBL/GenBank/DDBJ databases">
        <authorList>
            <consortium name="Genoscope - CEA"/>
            <person name="William W."/>
        </authorList>
    </citation>
    <scope>NUCLEOTIDE SEQUENCE</scope>
    <source>
        <strain evidence="1">IK1</strain>
    </source>
</reference>
<protein>
    <submittedName>
        <fullName evidence="1">Uncharacterized protein</fullName>
    </submittedName>
</protein>
<evidence type="ECO:0000313" key="1">
    <source>
        <dbReference type="EMBL" id="VBB47269.1"/>
    </source>
</evidence>
<gene>
    <name evidence="1" type="ORF">TRIP_B50221</name>
</gene>
<dbReference type="EMBL" id="UPXX01000032">
    <property type="protein sequence ID" value="VBB47269.1"/>
    <property type="molecule type" value="Genomic_DNA"/>
</dbReference>
<proteinExistence type="predicted"/>
<name>A0A653AGX4_UNCDX</name>